<dbReference type="InterPro" id="IPR043166">
    <property type="entry name" value="LarA-like_C"/>
</dbReference>
<feature type="domain" description="LarA-like N-terminal" evidence="1">
    <location>
        <begin position="4"/>
        <end position="83"/>
    </location>
</feature>
<dbReference type="InterPro" id="IPR018657">
    <property type="entry name" value="LarA-like_N"/>
</dbReference>
<dbReference type="InterPro" id="IPR048520">
    <property type="entry name" value="LarA_C"/>
</dbReference>
<accession>A0A0F8XZW4</accession>
<name>A0A0F8XZW4_9ZZZZ</name>
<dbReference type="InterPro" id="IPR048068">
    <property type="entry name" value="LarA-like"/>
</dbReference>
<sequence length="296" mass="32515">KKDAVLAHDARRDETVYFGKSKNGTELFINKIVAEAKKVVVIGSVEPHYFAGYTGGRKAFVPGVASFETIEQNHKLALSPNAKALSLEGNPVNEDMMEAAGMLNNMDVFAIMTVLDRDGDIYAITGGDLEESFYEAVEKANEVFCVDVPEKADIVISAAFYPMDMNLYQSHKAIEAGKLALKEGGILIMVSKCRDGIGERAFYELLAGEKSPCAVLEKVEGAYKLGYHKAGKILETSRWAQIWAVTELPDETIEAVHMKPYHNLETALREALKEKGEDAKVIVLPCGSVTVPRIKR</sequence>
<dbReference type="PANTHER" id="PTHR33171:SF17">
    <property type="entry name" value="LARA-LIKE N-TERMINAL DOMAIN-CONTAINING PROTEIN"/>
    <property type="match status" value="1"/>
</dbReference>
<dbReference type="Pfam" id="PF21113">
    <property type="entry name" value="LarA_C"/>
    <property type="match status" value="1"/>
</dbReference>
<dbReference type="Pfam" id="PF09861">
    <property type="entry name" value="Lar_N"/>
    <property type="match status" value="1"/>
</dbReference>
<dbReference type="Gene3D" id="3.90.226.30">
    <property type="match status" value="1"/>
</dbReference>
<feature type="domain" description="Lactate racemase C-terminal" evidence="2">
    <location>
        <begin position="150"/>
        <end position="287"/>
    </location>
</feature>
<reference evidence="3" key="1">
    <citation type="journal article" date="2015" name="Nature">
        <title>Complex archaea that bridge the gap between prokaryotes and eukaryotes.</title>
        <authorList>
            <person name="Spang A."/>
            <person name="Saw J.H."/>
            <person name="Jorgensen S.L."/>
            <person name="Zaremba-Niedzwiedzka K."/>
            <person name="Martijn J."/>
            <person name="Lind A.E."/>
            <person name="van Eijk R."/>
            <person name="Schleper C."/>
            <person name="Guy L."/>
            <person name="Ettema T.J."/>
        </authorList>
    </citation>
    <scope>NUCLEOTIDE SEQUENCE</scope>
</reference>
<evidence type="ECO:0000313" key="3">
    <source>
        <dbReference type="EMBL" id="KKK74543.1"/>
    </source>
</evidence>
<evidence type="ECO:0000259" key="1">
    <source>
        <dbReference type="Pfam" id="PF09861"/>
    </source>
</evidence>
<dbReference type="NCBIfam" id="NF033504">
    <property type="entry name" value="Ni_dep_LarA"/>
    <property type="match status" value="1"/>
</dbReference>
<dbReference type="GO" id="GO:0050043">
    <property type="term" value="F:lactate racemase activity"/>
    <property type="evidence" value="ECO:0007669"/>
    <property type="project" value="InterPro"/>
</dbReference>
<dbReference type="PANTHER" id="PTHR33171">
    <property type="entry name" value="LAR_N DOMAIN-CONTAINING PROTEIN"/>
    <property type="match status" value="1"/>
</dbReference>
<feature type="non-terminal residue" evidence="3">
    <location>
        <position position="1"/>
    </location>
</feature>
<gene>
    <name evidence="3" type="ORF">LCGC14_2882710</name>
</gene>
<dbReference type="InterPro" id="IPR047926">
    <property type="entry name" value="Ni_dep_LarA"/>
</dbReference>
<dbReference type="EMBL" id="LAZR01056269">
    <property type="protein sequence ID" value="KKK74543.1"/>
    <property type="molecule type" value="Genomic_DNA"/>
</dbReference>
<proteinExistence type="predicted"/>
<organism evidence="3">
    <name type="scientific">marine sediment metagenome</name>
    <dbReference type="NCBI Taxonomy" id="412755"/>
    <lineage>
        <taxon>unclassified sequences</taxon>
        <taxon>metagenomes</taxon>
        <taxon>ecological metagenomes</taxon>
    </lineage>
</organism>
<protein>
    <submittedName>
        <fullName evidence="3">Uncharacterized protein</fullName>
    </submittedName>
</protein>
<dbReference type="AlphaFoldDB" id="A0A0F8XZW4"/>
<evidence type="ECO:0000259" key="2">
    <source>
        <dbReference type="Pfam" id="PF21113"/>
    </source>
</evidence>
<comment type="caution">
    <text evidence="3">The sequence shown here is derived from an EMBL/GenBank/DDBJ whole genome shotgun (WGS) entry which is preliminary data.</text>
</comment>